<sequence>MIVKTLLIFAIICIIETKSQYCSCKCINGVCDPPCCTFDDPCCSNKPLPNPSYEIPSIRSIPQIETYNVSSQTSASNSKTPLFWLVAIIMLKIIF</sequence>
<proteinExistence type="predicted"/>
<dbReference type="Proteomes" id="UP000887580">
    <property type="component" value="Unplaced"/>
</dbReference>
<protein>
    <submittedName>
        <fullName evidence="2">Uncharacterized protein</fullName>
    </submittedName>
</protein>
<organism evidence="1 2">
    <name type="scientific">Panagrolaimus sp. PS1159</name>
    <dbReference type="NCBI Taxonomy" id="55785"/>
    <lineage>
        <taxon>Eukaryota</taxon>
        <taxon>Metazoa</taxon>
        <taxon>Ecdysozoa</taxon>
        <taxon>Nematoda</taxon>
        <taxon>Chromadorea</taxon>
        <taxon>Rhabditida</taxon>
        <taxon>Tylenchina</taxon>
        <taxon>Panagrolaimomorpha</taxon>
        <taxon>Panagrolaimoidea</taxon>
        <taxon>Panagrolaimidae</taxon>
        <taxon>Panagrolaimus</taxon>
    </lineage>
</organism>
<evidence type="ECO:0000313" key="2">
    <source>
        <dbReference type="WBParaSite" id="PS1159_v2.g18229.t1"/>
    </source>
</evidence>
<reference evidence="2" key="1">
    <citation type="submission" date="2022-11" db="UniProtKB">
        <authorList>
            <consortium name="WormBaseParasite"/>
        </authorList>
    </citation>
    <scope>IDENTIFICATION</scope>
</reference>
<accession>A0AC35FK54</accession>
<dbReference type="WBParaSite" id="PS1159_v2.g18229.t1">
    <property type="protein sequence ID" value="PS1159_v2.g18229.t1"/>
    <property type="gene ID" value="PS1159_v2.g18229"/>
</dbReference>
<name>A0AC35FK54_9BILA</name>
<evidence type="ECO:0000313" key="1">
    <source>
        <dbReference type="Proteomes" id="UP000887580"/>
    </source>
</evidence>